<evidence type="ECO:0000313" key="3">
    <source>
        <dbReference type="Proteomes" id="UP000226429"/>
    </source>
</evidence>
<reference evidence="2 3" key="1">
    <citation type="journal article" date="2017" name="Int. J. Syst. Evol. Microbiol.">
        <title>Aquarickettsiella crustaci n. gen. n. sp. (Gammaproteobacteria: Legionellales: Coxiellaceae); a bacterial pathogen of the freshwater crustacean: Gammarus fossarum (Malacostraca: Amphipoda).</title>
        <authorList>
            <person name="Bojko J."/>
            <person name="Dunn A.M."/>
            <person name="Stebbing P.D."/>
            <person name="Van Aerle R."/>
            <person name="Bacela-Spychalska K."/>
            <person name="Bean T.P."/>
            <person name="Stentiford G.D."/>
        </authorList>
    </citation>
    <scope>NUCLEOTIDE SEQUENCE [LARGE SCALE GENOMIC DNA]</scope>
    <source>
        <strain evidence="2">RA15029</strain>
    </source>
</reference>
<evidence type="ECO:0000259" key="1">
    <source>
        <dbReference type="PROSITE" id="PS50943"/>
    </source>
</evidence>
<evidence type="ECO:0000313" key="2">
    <source>
        <dbReference type="EMBL" id="RDH40363.1"/>
    </source>
</evidence>
<gene>
    <name evidence="2" type="ORF">CFE62_004475</name>
</gene>
<dbReference type="SMART" id="SM00530">
    <property type="entry name" value="HTH_XRE"/>
    <property type="match status" value="1"/>
</dbReference>
<protein>
    <submittedName>
        <fullName evidence="2">XRE family transcriptional regulator</fullName>
    </submittedName>
</protein>
<sequence>MKKNSKRALKAKNKTDRPLEIQERANRLRFLRKMAHLSMKEFAQHCNLGLTTINYWEQGYSSVTERGAKKVCAAMREEGIECSAVWLMTGYGEQPKITDSSKLSKLNYQALESLSRQIINEKRSDYPMENMEIREELALFKKNYPEHLIHLIDNESMKPLYGAGDLVAGKKLTEKNMELAHGADCIVELEGGKLLLRRVKIAQVANNFDLYVINPDTCLEFPPLRNVKVLALAPIIRIWKPIKF</sequence>
<dbReference type="CDD" id="cd00093">
    <property type="entry name" value="HTH_XRE"/>
    <property type="match status" value="1"/>
</dbReference>
<proteinExistence type="predicted"/>
<dbReference type="InterPro" id="IPR001387">
    <property type="entry name" value="Cro/C1-type_HTH"/>
</dbReference>
<dbReference type="GO" id="GO:0003677">
    <property type="term" value="F:DNA binding"/>
    <property type="evidence" value="ECO:0007669"/>
    <property type="project" value="InterPro"/>
</dbReference>
<dbReference type="InterPro" id="IPR010982">
    <property type="entry name" value="Lambda_DNA-bd_dom_sf"/>
</dbReference>
<dbReference type="EMBL" id="NMOS02000010">
    <property type="protein sequence ID" value="RDH40363.1"/>
    <property type="molecule type" value="Genomic_DNA"/>
</dbReference>
<dbReference type="Proteomes" id="UP000226429">
    <property type="component" value="Unassembled WGS sequence"/>
</dbReference>
<reference evidence="2 3" key="2">
    <citation type="journal article" date="2018" name="J. Invertebr. Pathol.">
        <title>'Candidatus Aquirickettsiella gammari' (Gammaproteobacteria: Legionellales: Coxiellaceae): A bacterial pathogen of the freshwater crustacean Gammarus fossarum (Malacostraca: Amphipoda).</title>
        <authorList>
            <person name="Bojko J."/>
            <person name="Dunn A.M."/>
            <person name="Stebbing P.D."/>
            <person name="van Aerle R."/>
            <person name="Bacela-Spychalska K."/>
            <person name="Bean T.P."/>
            <person name="Urrutia A."/>
            <person name="Stentiford G.D."/>
        </authorList>
    </citation>
    <scope>NUCLEOTIDE SEQUENCE [LARGE SCALE GENOMIC DNA]</scope>
    <source>
        <strain evidence="2">RA15029</strain>
    </source>
</reference>
<name>A0A370CHW2_9COXI</name>
<comment type="caution">
    <text evidence="2">The sequence shown here is derived from an EMBL/GenBank/DDBJ whole genome shotgun (WGS) entry which is preliminary data.</text>
</comment>
<feature type="domain" description="HTH cro/C1-type" evidence="1">
    <location>
        <begin position="28"/>
        <end position="87"/>
    </location>
</feature>
<keyword evidence="3" id="KW-1185">Reference proteome</keyword>
<organism evidence="2 3">
    <name type="scientific">Candidatus Aquirickettsiella gammari</name>
    <dbReference type="NCBI Taxonomy" id="2016198"/>
    <lineage>
        <taxon>Bacteria</taxon>
        <taxon>Pseudomonadati</taxon>
        <taxon>Pseudomonadota</taxon>
        <taxon>Gammaproteobacteria</taxon>
        <taxon>Legionellales</taxon>
        <taxon>Coxiellaceae</taxon>
        <taxon>Candidatus Aquirickettsiella</taxon>
    </lineage>
</organism>
<dbReference type="SUPFAM" id="SSF47413">
    <property type="entry name" value="lambda repressor-like DNA-binding domains"/>
    <property type="match status" value="1"/>
</dbReference>
<dbReference type="PROSITE" id="PS50943">
    <property type="entry name" value="HTH_CROC1"/>
    <property type="match status" value="1"/>
</dbReference>
<dbReference type="Gene3D" id="1.10.260.40">
    <property type="entry name" value="lambda repressor-like DNA-binding domains"/>
    <property type="match status" value="1"/>
</dbReference>
<dbReference type="AlphaFoldDB" id="A0A370CHW2"/>
<dbReference type="Pfam" id="PF01381">
    <property type="entry name" value="HTH_3"/>
    <property type="match status" value="1"/>
</dbReference>
<accession>A0A370CHW2</accession>